<name>A0A1M5NN25_9FIRM</name>
<reference evidence="2 3" key="1">
    <citation type="submission" date="2016-11" db="EMBL/GenBank/DDBJ databases">
        <authorList>
            <person name="Jaros S."/>
            <person name="Januszkiewicz K."/>
            <person name="Wedrychowicz H."/>
        </authorList>
    </citation>
    <scope>NUCLEOTIDE SEQUENCE [LARGE SCALE GENOMIC DNA]</scope>
    <source>
        <strain evidence="2 3">DSM 21120</strain>
    </source>
</reference>
<accession>A0A1M5NN25</accession>
<dbReference type="InterPro" id="IPR030489">
    <property type="entry name" value="TR_Rrf2-type_CS"/>
</dbReference>
<keyword evidence="1" id="KW-0238">DNA-binding</keyword>
<proteinExistence type="predicted"/>
<dbReference type="PANTHER" id="PTHR33221">
    <property type="entry name" value="WINGED HELIX-TURN-HELIX TRANSCRIPTIONAL REGULATOR, RRF2 FAMILY"/>
    <property type="match status" value="1"/>
</dbReference>
<gene>
    <name evidence="2" type="ORF">SAMN02745245_00007</name>
</gene>
<dbReference type="Gene3D" id="1.10.10.10">
    <property type="entry name" value="Winged helix-like DNA-binding domain superfamily/Winged helix DNA-binding domain"/>
    <property type="match status" value="1"/>
</dbReference>
<dbReference type="GO" id="GO:0003700">
    <property type="term" value="F:DNA-binding transcription factor activity"/>
    <property type="evidence" value="ECO:0007669"/>
    <property type="project" value="TreeGrafter"/>
</dbReference>
<dbReference type="NCBIfam" id="TIGR00738">
    <property type="entry name" value="rrf2_super"/>
    <property type="match status" value="1"/>
</dbReference>
<dbReference type="PANTHER" id="PTHR33221:SF5">
    <property type="entry name" value="HTH-TYPE TRANSCRIPTIONAL REGULATOR ISCR"/>
    <property type="match status" value="1"/>
</dbReference>
<keyword evidence="3" id="KW-1185">Reference proteome</keyword>
<evidence type="ECO:0000313" key="2">
    <source>
        <dbReference type="EMBL" id="SHG90897.1"/>
    </source>
</evidence>
<dbReference type="InterPro" id="IPR000944">
    <property type="entry name" value="Tscrpt_reg_Rrf2"/>
</dbReference>
<dbReference type="GO" id="GO:0003677">
    <property type="term" value="F:DNA binding"/>
    <property type="evidence" value="ECO:0007669"/>
    <property type="project" value="UniProtKB-KW"/>
</dbReference>
<dbReference type="RefSeq" id="WP_073182616.1">
    <property type="nucleotide sequence ID" value="NZ_FQXI01000001.1"/>
</dbReference>
<dbReference type="Proteomes" id="UP000184032">
    <property type="component" value="Unassembled WGS sequence"/>
</dbReference>
<dbReference type="PROSITE" id="PS01332">
    <property type="entry name" value="HTH_RRF2_1"/>
    <property type="match status" value="1"/>
</dbReference>
<dbReference type="Pfam" id="PF02082">
    <property type="entry name" value="Rrf2"/>
    <property type="match status" value="1"/>
</dbReference>
<sequence length="131" mass="14434">MKLSTKGRYGLMAMYQLQLNFGKGPVSISDIAKEEQLSESYLEQLFTLLKKDGLVKSIRGASGGYELTRSPDEIKIGEILNSLEGDMALSCSSMKNSPDCRNISECATKGILDKLQVRMEEVLNSMSLADM</sequence>
<protein>
    <submittedName>
        <fullName evidence="2">Transcriptional regulator, BadM/Rrf2 family</fullName>
    </submittedName>
</protein>
<dbReference type="GO" id="GO:0005829">
    <property type="term" value="C:cytosol"/>
    <property type="evidence" value="ECO:0007669"/>
    <property type="project" value="TreeGrafter"/>
</dbReference>
<dbReference type="PROSITE" id="PS51197">
    <property type="entry name" value="HTH_RRF2_2"/>
    <property type="match status" value="1"/>
</dbReference>
<evidence type="ECO:0000313" key="3">
    <source>
        <dbReference type="Proteomes" id="UP000184032"/>
    </source>
</evidence>
<dbReference type="AlphaFoldDB" id="A0A1M5NN25"/>
<dbReference type="InterPro" id="IPR036388">
    <property type="entry name" value="WH-like_DNA-bd_sf"/>
</dbReference>
<dbReference type="STRING" id="1120995.SAMN02745245_00007"/>
<dbReference type="EMBL" id="FQXI01000001">
    <property type="protein sequence ID" value="SHG90897.1"/>
    <property type="molecule type" value="Genomic_DNA"/>
</dbReference>
<organism evidence="2 3">
    <name type="scientific">Anaerosphaera aminiphila DSM 21120</name>
    <dbReference type="NCBI Taxonomy" id="1120995"/>
    <lineage>
        <taxon>Bacteria</taxon>
        <taxon>Bacillati</taxon>
        <taxon>Bacillota</taxon>
        <taxon>Tissierellia</taxon>
        <taxon>Tissierellales</taxon>
        <taxon>Peptoniphilaceae</taxon>
        <taxon>Anaerosphaera</taxon>
    </lineage>
</organism>
<dbReference type="OrthoDB" id="9808360at2"/>
<dbReference type="InterPro" id="IPR036390">
    <property type="entry name" value="WH_DNA-bd_sf"/>
</dbReference>
<dbReference type="SUPFAM" id="SSF46785">
    <property type="entry name" value="Winged helix' DNA-binding domain"/>
    <property type="match status" value="1"/>
</dbReference>
<evidence type="ECO:0000256" key="1">
    <source>
        <dbReference type="ARBA" id="ARBA00023125"/>
    </source>
</evidence>